<protein>
    <submittedName>
        <fullName evidence="3">Glycosyltransferase</fullName>
    </submittedName>
</protein>
<dbReference type="EMBL" id="QCZH01000005">
    <property type="protein sequence ID" value="PWA09955.1"/>
    <property type="molecule type" value="Genomic_DNA"/>
</dbReference>
<evidence type="ECO:0000313" key="3">
    <source>
        <dbReference type="EMBL" id="PWA09955.1"/>
    </source>
</evidence>
<dbReference type="Proteomes" id="UP000245618">
    <property type="component" value="Unassembled WGS sequence"/>
</dbReference>
<dbReference type="OrthoDB" id="823685at2"/>
<evidence type="ECO:0000259" key="1">
    <source>
        <dbReference type="Pfam" id="PF00534"/>
    </source>
</evidence>
<reference evidence="3 4" key="1">
    <citation type="submission" date="2018-04" db="EMBL/GenBank/DDBJ databases">
        <title>Flavobacterium sp. nov., isolated from glacier ice.</title>
        <authorList>
            <person name="Liu Q."/>
            <person name="Xin Y.-H."/>
        </authorList>
    </citation>
    <scope>NUCLEOTIDE SEQUENCE [LARGE SCALE GENOMIC DNA]</scope>
    <source>
        <strain evidence="3 4">LB2P30</strain>
    </source>
</reference>
<accession>A0A2U1JY93</accession>
<name>A0A2U1JY93_9FLAO</name>
<dbReference type="GO" id="GO:0016757">
    <property type="term" value="F:glycosyltransferase activity"/>
    <property type="evidence" value="ECO:0007669"/>
    <property type="project" value="InterPro"/>
</dbReference>
<dbReference type="CDD" id="cd03801">
    <property type="entry name" value="GT4_PimA-like"/>
    <property type="match status" value="1"/>
</dbReference>
<evidence type="ECO:0000259" key="2">
    <source>
        <dbReference type="Pfam" id="PF13439"/>
    </source>
</evidence>
<dbReference type="Gene3D" id="3.40.50.2000">
    <property type="entry name" value="Glycogen Phosphorylase B"/>
    <property type="match status" value="2"/>
</dbReference>
<dbReference type="AlphaFoldDB" id="A0A2U1JY93"/>
<feature type="domain" description="Glycosyl transferase family 1" evidence="1">
    <location>
        <begin position="177"/>
        <end position="334"/>
    </location>
</feature>
<sequence length="358" mass="40802">MRIIQIIDSLEAGGAERMAVNYANTLADEIEFSGLVATRKEGTLFNQINPKVSYLFLNKKEQLDLAAILRLRSFVLKNKVTHIHAHSTSFFLAFLLKLICPYLKIIRHDHYGNNEFLETRPNFVLKQTASFFNGVIAVNQKLKNWSEVQLKANNVIYLPNFPVKELGDDDHTILKGLDGKRIVSLANLREQKNHFLLLKVAKKLKQSHADWTFHLVGKDFKDKYAAQIKELIIDYDLENNVFLYGSKQDVENILNQSSIAVLTSQSEGLPVALLEYGLCKKAVVVTKVGEMPMVVQHKINGFIVDSDEADLFYEFLVNLISNMELRSDFGKALYNTIQADYTAESVIKKYLNWLQSNL</sequence>
<keyword evidence="3" id="KW-0808">Transferase</keyword>
<dbReference type="SUPFAM" id="SSF53756">
    <property type="entry name" value="UDP-Glycosyltransferase/glycogen phosphorylase"/>
    <property type="match status" value="1"/>
</dbReference>
<comment type="caution">
    <text evidence="3">The sequence shown here is derived from an EMBL/GenBank/DDBJ whole genome shotgun (WGS) entry which is preliminary data.</text>
</comment>
<dbReference type="RefSeq" id="WP_116762035.1">
    <property type="nucleotide sequence ID" value="NZ_QCZH01000005.1"/>
</dbReference>
<dbReference type="InterPro" id="IPR028098">
    <property type="entry name" value="Glyco_trans_4-like_N"/>
</dbReference>
<dbReference type="Pfam" id="PF13439">
    <property type="entry name" value="Glyco_transf_4"/>
    <property type="match status" value="1"/>
</dbReference>
<evidence type="ECO:0000313" key="4">
    <source>
        <dbReference type="Proteomes" id="UP000245618"/>
    </source>
</evidence>
<keyword evidence="4" id="KW-1185">Reference proteome</keyword>
<organism evidence="3 4">
    <name type="scientific">Flavobacterium laiguense</name>
    <dbReference type="NCBI Taxonomy" id="2169409"/>
    <lineage>
        <taxon>Bacteria</taxon>
        <taxon>Pseudomonadati</taxon>
        <taxon>Bacteroidota</taxon>
        <taxon>Flavobacteriia</taxon>
        <taxon>Flavobacteriales</taxon>
        <taxon>Flavobacteriaceae</taxon>
        <taxon>Flavobacterium</taxon>
    </lineage>
</organism>
<proteinExistence type="predicted"/>
<dbReference type="InterPro" id="IPR001296">
    <property type="entry name" value="Glyco_trans_1"/>
</dbReference>
<dbReference type="PANTHER" id="PTHR12526:SF630">
    <property type="entry name" value="GLYCOSYLTRANSFERASE"/>
    <property type="match status" value="1"/>
</dbReference>
<dbReference type="Pfam" id="PF00534">
    <property type="entry name" value="Glycos_transf_1"/>
    <property type="match status" value="1"/>
</dbReference>
<dbReference type="PANTHER" id="PTHR12526">
    <property type="entry name" value="GLYCOSYLTRANSFERASE"/>
    <property type="match status" value="1"/>
</dbReference>
<gene>
    <name evidence="3" type="ORF">DB891_07235</name>
</gene>
<feature type="domain" description="Glycosyltransferase subfamily 4-like N-terminal" evidence="2">
    <location>
        <begin position="13"/>
        <end position="159"/>
    </location>
</feature>